<reference evidence="3 4" key="1">
    <citation type="submission" date="2018-06" db="EMBL/GenBank/DDBJ databases">
        <authorList>
            <consortium name="Pathogen Informatics"/>
            <person name="Doyle S."/>
        </authorList>
    </citation>
    <scope>NUCLEOTIDE SEQUENCE [LARGE SCALE GENOMIC DNA]</scope>
    <source>
        <strain evidence="3 4">NCTC11967</strain>
    </source>
</reference>
<organism evidence="3 4">
    <name type="scientific">Yokenella regensburgei</name>
    <dbReference type="NCBI Taxonomy" id="158877"/>
    <lineage>
        <taxon>Bacteria</taxon>
        <taxon>Pseudomonadati</taxon>
        <taxon>Pseudomonadota</taxon>
        <taxon>Gammaproteobacteria</taxon>
        <taxon>Enterobacterales</taxon>
        <taxon>Enterobacteriaceae</taxon>
        <taxon>Yokenella</taxon>
    </lineage>
</organism>
<accession>A0AB38FRI1</accession>
<keyword evidence="1" id="KW-1133">Transmembrane helix</keyword>
<proteinExistence type="predicted"/>
<sequence>MDSMVTIWIAYQAIIFLPAMLCLWFGYRLLVKGLFDGEPNIITAWGNNRRLILKRSMPGIVFSLVGLALMLMNVNSDVFMPDPLAVQARELPPAATESSSTIVTGSRDAQCQGSILTGISSCSFAGEYIDEIQSVSR</sequence>
<dbReference type="EMBL" id="UAVL01000001">
    <property type="protein sequence ID" value="SQA60411.1"/>
    <property type="molecule type" value="Genomic_DNA"/>
</dbReference>
<dbReference type="GeneID" id="66903677"/>
<feature type="transmembrane region" description="Helical" evidence="1">
    <location>
        <begin position="6"/>
        <end position="27"/>
    </location>
</feature>
<gene>
    <name evidence="2" type="ORF">C7387_1644</name>
    <name evidence="3" type="ORF">NCTC11967_00595</name>
</gene>
<evidence type="ECO:0000313" key="2">
    <source>
        <dbReference type="EMBL" id="RKR64935.1"/>
    </source>
</evidence>
<evidence type="ECO:0000256" key="1">
    <source>
        <dbReference type="SAM" id="Phobius"/>
    </source>
</evidence>
<dbReference type="AlphaFoldDB" id="A0AB38FRI1"/>
<evidence type="ECO:0000313" key="5">
    <source>
        <dbReference type="Proteomes" id="UP000267341"/>
    </source>
</evidence>
<dbReference type="Proteomes" id="UP000267341">
    <property type="component" value="Unassembled WGS sequence"/>
</dbReference>
<protein>
    <submittedName>
        <fullName evidence="3">Uncharacterized protein</fullName>
    </submittedName>
</protein>
<keyword evidence="5" id="KW-1185">Reference proteome</keyword>
<evidence type="ECO:0000313" key="4">
    <source>
        <dbReference type="Proteomes" id="UP000251313"/>
    </source>
</evidence>
<comment type="caution">
    <text evidence="3">The sequence shown here is derived from an EMBL/GenBank/DDBJ whole genome shotgun (WGS) entry which is preliminary data.</text>
</comment>
<keyword evidence="1" id="KW-0472">Membrane</keyword>
<reference evidence="2 5" key="2">
    <citation type="submission" date="2018-10" db="EMBL/GenBank/DDBJ databases">
        <title>Genomic Encyclopedia of Type Strains, Phase IV (KMG-IV): sequencing the most valuable type-strain genomes for metagenomic binning, comparative biology and taxonomic classification.</title>
        <authorList>
            <person name="Goeker M."/>
        </authorList>
    </citation>
    <scope>NUCLEOTIDE SEQUENCE [LARGE SCALE GENOMIC DNA]</scope>
    <source>
        <strain evidence="2 5">DSM 5079</strain>
    </source>
</reference>
<name>A0AB38FRI1_9ENTR</name>
<keyword evidence="1" id="KW-0812">Transmembrane</keyword>
<dbReference type="Proteomes" id="UP000251313">
    <property type="component" value="Unassembled WGS sequence"/>
</dbReference>
<dbReference type="EMBL" id="RBIZ01000003">
    <property type="protein sequence ID" value="RKR64935.1"/>
    <property type="molecule type" value="Genomic_DNA"/>
</dbReference>
<dbReference type="RefSeq" id="WP_038258107.1">
    <property type="nucleotide sequence ID" value="NZ_JAYRPF010000124.1"/>
</dbReference>
<feature type="transmembrane region" description="Helical" evidence="1">
    <location>
        <begin position="57"/>
        <end position="74"/>
    </location>
</feature>
<evidence type="ECO:0000313" key="3">
    <source>
        <dbReference type="EMBL" id="SQA60411.1"/>
    </source>
</evidence>